<evidence type="ECO:0000256" key="5">
    <source>
        <dbReference type="ARBA" id="ARBA00022737"/>
    </source>
</evidence>
<dbReference type="PROSITE" id="PS01126">
    <property type="entry name" value="EF_TS_1"/>
    <property type="match status" value="1"/>
</dbReference>
<dbReference type="InterPro" id="IPR012340">
    <property type="entry name" value="NA-bd_OB-fold"/>
</dbReference>
<dbReference type="GO" id="GO:0003729">
    <property type="term" value="F:mRNA binding"/>
    <property type="evidence" value="ECO:0007669"/>
    <property type="project" value="UniProtKB-ARBA"/>
</dbReference>
<evidence type="ECO:0000256" key="7">
    <source>
        <dbReference type="ARBA" id="ARBA00022917"/>
    </source>
</evidence>
<feature type="region of interest" description="Disordered" evidence="15">
    <location>
        <begin position="461"/>
        <end position="551"/>
    </location>
</feature>
<evidence type="ECO:0000256" key="9">
    <source>
        <dbReference type="ARBA" id="ARBA00063456"/>
    </source>
</evidence>
<protein>
    <recommendedName>
        <fullName evidence="12">Elongation factor Ts, mitochondrial</fullName>
        <shortName evidence="12">EF-Ts</shortName>
        <shortName evidence="12">EF-TsMt</shortName>
    </recommendedName>
</protein>
<dbReference type="Pfam" id="PF00889">
    <property type="entry name" value="EF_TS"/>
    <property type="match status" value="2"/>
</dbReference>
<comment type="subcellular location">
    <subcellularLocation>
        <location evidence="12">Mitochondrion</location>
    </subcellularLocation>
    <subcellularLocation>
        <location evidence="1">Plastid</location>
        <location evidence="1">Chloroplast</location>
    </subcellularLocation>
</comment>
<dbReference type="InterPro" id="IPR014039">
    <property type="entry name" value="Transl_elong_EFTs/EF1B_dimer"/>
</dbReference>
<dbReference type="Gene3D" id="1.10.8.10">
    <property type="entry name" value="DNA helicase RuvA subunit, C-terminal domain"/>
    <property type="match status" value="2"/>
</dbReference>
<dbReference type="InterPro" id="IPR036402">
    <property type="entry name" value="EF-Ts_dimer_sf"/>
</dbReference>
<accession>A0A9P1DZE0</accession>
<dbReference type="Pfam" id="PF00575">
    <property type="entry name" value="S1"/>
    <property type="match status" value="2"/>
</dbReference>
<evidence type="ECO:0000256" key="11">
    <source>
        <dbReference type="ARBA" id="ARBA00065880"/>
    </source>
</evidence>
<dbReference type="SUPFAM" id="SSF54713">
    <property type="entry name" value="Elongation factor Ts (EF-Ts), dimerisation domain"/>
    <property type="match status" value="2"/>
</dbReference>
<dbReference type="FunFam" id="1.10.8.10:FF:000001">
    <property type="entry name" value="Elongation factor Ts"/>
    <property type="match status" value="2"/>
</dbReference>
<dbReference type="HAMAP" id="MF_00050">
    <property type="entry name" value="EF_Ts"/>
    <property type="match status" value="2"/>
</dbReference>
<organism evidence="17 18">
    <name type="scientific">Cuscuta europaea</name>
    <name type="common">European dodder</name>
    <dbReference type="NCBI Taxonomy" id="41803"/>
    <lineage>
        <taxon>Eukaryota</taxon>
        <taxon>Viridiplantae</taxon>
        <taxon>Streptophyta</taxon>
        <taxon>Embryophyta</taxon>
        <taxon>Tracheophyta</taxon>
        <taxon>Spermatophyta</taxon>
        <taxon>Magnoliopsida</taxon>
        <taxon>eudicotyledons</taxon>
        <taxon>Gunneridae</taxon>
        <taxon>Pentapetalae</taxon>
        <taxon>asterids</taxon>
        <taxon>lamiids</taxon>
        <taxon>Solanales</taxon>
        <taxon>Convolvulaceae</taxon>
        <taxon>Cuscuteae</taxon>
        <taxon>Cuscuta</taxon>
        <taxon>Cuscuta subgen. Cuscuta</taxon>
    </lineage>
</organism>
<keyword evidence="4" id="KW-0934">Plastid</keyword>
<dbReference type="EMBL" id="CAMAPE010000005">
    <property type="protein sequence ID" value="CAH9066428.1"/>
    <property type="molecule type" value="Genomic_DNA"/>
</dbReference>
<dbReference type="CDD" id="cd00164">
    <property type="entry name" value="S1_like"/>
    <property type="match status" value="1"/>
</dbReference>
<dbReference type="SUPFAM" id="SSF46934">
    <property type="entry name" value="UBA-like"/>
    <property type="match status" value="2"/>
</dbReference>
<keyword evidence="3" id="KW-0150">Chloroplast</keyword>
<dbReference type="PANTHER" id="PTHR11741:SF10">
    <property type="entry name" value="POLYPROTEIN OF EF-TS, CHLOROPLASTIC"/>
    <property type="match status" value="1"/>
</dbReference>
<evidence type="ECO:0000256" key="8">
    <source>
        <dbReference type="ARBA" id="ARBA00025453"/>
    </source>
</evidence>
<dbReference type="GO" id="GO:0005739">
    <property type="term" value="C:mitochondrion"/>
    <property type="evidence" value="ECO:0007669"/>
    <property type="project" value="UniProtKB-SubCell"/>
</dbReference>
<feature type="domain" description="S1 motif" evidence="16">
    <location>
        <begin position="252"/>
        <end position="321"/>
    </location>
</feature>
<feature type="region of interest" description="Disordered" evidence="15">
    <location>
        <begin position="562"/>
        <end position="581"/>
    </location>
</feature>
<comment type="subunit">
    <text evidence="10">Component of the chloroplast ribosome 70S subunit, and at low levels, present in polysomes.</text>
</comment>
<evidence type="ECO:0000259" key="16">
    <source>
        <dbReference type="PROSITE" id="PS50126"/>
    </source>
</evidence>
<dbReference type="OrthoDB" id="277235at2759"/>
<dbReference type="GO" id="GO:0003746">
    <property type="term" value="F:translation elongation factor activity"/>
    <property type="evidence" value="ECO:0007669"/>
    <property type="project" value="UniProtKB-UniRule"/>
</dbReference>
<keyword evidence="6 12" id="KW-0251">Elongation factor</keyword>
<evidence type="ECO:0000256" key="6">
    <source>
        <dbReference type="ARBA" id="ARBA00022768"/>
    </source>
</evidence>
<keyword evidence="12" id="KW-0496">Mitochondrion</keyword>
<evidence type="ECO:0000256" key="1">
    <source>
        <dbReference type="ARBA" id="ARBA00004229"/>
    </source>
</evidence>
<feature type="compositionally biased region" description="Basic and acidic residues" evidence="15">
    <location>
        <begin position="366"/>
        <end position="376"/>
    </location>
</feature>
<sequence>MAPAIPTTINCTSLSPGNISIGRKNYFLTRCSNFQKSDRQTLFAQRYAITFSASHRLFPHFGLSIDVNPKSNSIVSSAKTDVIVEEPQSPTVGNIYMEAAETSPDIGTQRKESTIKSKFSRKSEMPPVKNEDLIAGAIFTGKVRSVQPFGAFVDFGAFTDGLVHISNLSNTFVKDVGSFVSVGQEVKVRLVDVDMESGRISLTMREHDEPSKPNQPKNPPVKNDKPRTPKRAPQTSNQRREEVKKTSNFVLAQDLEGTVKNLTRSGAFISLPEGEEGFLPKSELDDGGFGDIMGGSSLEVGQKVSVRVLRITRAQVTLTTKTEAAGDFDVKLQGVIHTATNPFALAFRKNEDISKFLDQRDEEMLTEMSEKDHNKAESGASMVGGSLSGTSSEASDAKDSTTTRDQQNEEPSAVKDEKLPEISVKDEEIVSSMEEENDVNINLTSIHEDVNGASQSIIIEEVDSSSETIEEARASTTTTDDPSEEPSATDDKSFPKTTMSRLSEEPSAFNASESTAEPDMPQQIMDKSFSAESSEEVLRNEEVHNVKGEAQTQIAVSKELLHTQGEEEPSGTNFHENSSTVSISEQNVVSQNRKNMTEAAISPALVKQLRAETIAGMMDCKNALSATDGDIVKAVEYLRKKGLATADKKESKTTAEGRIGSYIHDSRIGVLIEVNCETDFASRGDIFRELVDDLAMQIAACPQVQYLSTEDVPEDIANKEREIEMQKEDLMSKPEQIRSKIVDGRIRKRLGEFALLEQPYIKNDKVMVKDWVKQAVATIGENINVKRFVRYNLGEGLEKKNQNFAAEVAAQTAVKSVSPPDTEQLAVSRDDGTIEAPRKSVSAALVKQLREQTGAGMMDCKKALSETGGDLEKAQEYLRKKGLSSADKKSSRLAAEGRIGSYIHDSRIGVLIEVNCETDFVGRSERFKELVDNLAMQAVACPQVQYVNAEDIPESVVQKEKELESEREDLEEKAESIREKIVEGRVAKRLSELSLMDQTFIKDDSMLVKDLVKQTIAALGENIKVRRFVRFTLGDE</sequence>
<gene>
    <name evidence="12" type="primary">EFTS</name>
    <name evidence="17" type="ORF">CEURO_LOCUS2382</name>
</gene>
<dbReference type="CDD" id="cd14275">
    <property type="entry name" value="UBA_EF-Ts"/>
    <property type="match status" value="2"/>
</dbReference>
<feature type="compositionally biased region" description="Basic and acidic residues" evidence="15">
    <location>
        <begin position="536"/>
        <end position="547"/>
    </location>
</feature>
<dbReference type="InterPro" id="IPR009060">
    <property type="entry name" value="UBA-like_sf"/>
</dbReference>
<dbReference type="GO" id="GO:0009507">
    <property type="term" value="C:chloroplast"/>
    <property type="evidence" value="ECO:0007669"/>
    <property type="project" value="UniProtKB-SubCell"/>
</dbReference>
<evidence type="ECO:0000256" key="15">
    <source>
        <dbReference type="SAM" id="MobiDB-lite"/>
    </source>
</evidence>
<dbReference type="Gene3D" id="2.40.50.140">
    <property type="entry name" value="Nucleic acid-binding proteins"/>
    <property type="match status" value="2"/>
</dbReference>
<dbReference type="PROSITE" id="PS01127">
    <property type="entry name" value="EF_TS_2"/>
    <property type="match status" value="1"/>
</dbReference>
<dbReference type="FunFam" id="1.10.286.20:FF:000001">
    <property type="entry name" value="Elongation factor Ts"/>
    <property type="match status" value="2"/>
</dbReference>
<dbReference type="PROSITE" id="PS50126">
    <property type="entry name" value="S1"/>
    <property type="match status" value="2"/>
</dbReference>
<dbReference type="AlphaFoldDB" id="A0A9P1DZE0"/>
<evidence type="ECO:0000256" key="14">
    <source>
        <dbReference type="SAM" id="Coils"/>
    </source>
</evidence>
<keyword evidence="14" id="KW-0175">Coiled coil</keyword>
<dbReference type="Proteomes" id="UP001152484">
    <property type="component" value="Unassembled WGS sequence"/>
</dbReference>
<dbReference type="Gene3D" id="3.30.479.20">
    <property type="entry name" value="Elongation factor Ts, dimerisation domain"/>
    <property type="match status" value="2"/>
</dbReference>
<comment type="subunit">
    <text evidence="11">Component of the chloroplast ribosome 30S and 70S subunits, as well as polysomes.</text>
</comment>
<comment type="subunit">
    <text evidence="9">Associates transiently with chloroplast polysomes.</text>
</comment>
<keyword evidence="5" id="KW-0677">Repeat</keyword>
<evidence type="ECO:0000256" key="2">
    <source>
        <dbReference type="ARBA" id="ARBA00005532"/>
    </source>
</evidence>
<dbReference type="InterPro" id="IPR003029">
    <property type="entry name" value="S1_domain"/>
</dbReference>
<comment type="similarity">
    <text evidence="2 12 13">Belongs to the EF-Ts family.</text>
</comment>
<name>A0A9P1DZE0_CUSEU</name>
<evidence type="ECO:0000313" key="17">
    <source>
        <dbReference type="EMBL" id="CAH9066428.1"/>
    </source>
</evidence>
<evidence type="ECO:0000256" key="10">
    <source>
        <dbReference type="ARBA" id="ARBA00065253"/>
    </source>
</evidence>
<dbReference type="InterPro" id="IPR001816">
    <property type="entry name" value="Transl_elong_EFTs/EF1B"/>
</dbReference>
<feature type="region of interest" description="Disordered" evidence="15">
    <location>
        <begin position="366"/>
        <end position="436"/>
    </location>
</feature>
<proteinExistence type="inferred from homology"/>
<dbReference type="PANTHER" id="PTHR11741">
    <property type="entry name" value="ELONGATION FACTOR TS"/>
    <property type="match status" value="1"/>
</dbReference>
<reference evidence="17" key="1">
    <citation type="submission" date="2022-07" db="EMBL/GenBank/DDBJ databases">
        <authorList>
            <person name="Macas J."/>
            <person name="Novak P."/>
            <person name="Neumann P."/>
        </authorList>
    </citation>
    <scope>NUCLEOTIDE SEQUENCE</scope>
</reference>
<feature type="compositionally biased region" description="Basic and acidic residues" evidence="15">
    <location>
        <begin position="412"/>
        <end position="428"/>
    </location>
</feature>
<dbReference type="FunFam" id="2.40.50.140:FF:000051">
    <property type="entry name" value="RNA-binding transcriptional accessory protein"/>
    <property type="match status" value="1"/>
</dbReference>
<evidence type="ECO:0000256" key="12">
    <source>
        <dbReference type="HAMAP-Rule" id="MF_03135"/>
    </source>
</evidence>
<comment type="function">
    <text evidence="8 12 13">Associates with the EF-Tu.GDP complex and induces the exchange of GDP to GTP. It remains bound to the aminoacyl-tRNA.EF-Tu.GTP complex up to the GTP hydrolysis stage on the ribosome.</text>
</comment>
<dbReference type="GO" id="GO:0070125">
    <property type="term" value="P:mitochondrial translational elongation"/>
    <property type="evidence" value="ECO:0007669"/>
    <property type="project" value="TreeGrafter"/>
</dbReference>
<feature type="coiled-coil region" evidence="14">
    <location>
        <begin position="956"/>
        <end position="987"/>
    </location>
</feature>
<comment type="caution">
    <text evidence="17">The sequence shown here is derived from an EMBL/GenBank/DDBJ whole genome shotgun (WGS) entry which is preliminary data.</text>
</comment>
<dbReference type="NCBIfam" id="TIGR00116">
    <property type="entry name" value="tsf"/>
    <property type="match status" value="2"/>
</dbReference>
<keyword evidence="7 12" id="KW-0648">Protein biosynthesis</keyword>
<evidence type="ECO:0000256" key="4">
    <source>
        <dbReference type="ARBA" id="ARBA00022640"/>
    </source>
</evidence>
<evidence type="ECO:0000256" key="13">
    <source>
        <dbReference type="RuleBase" id="RU000642"/>
    </source>
</evidence>
<dbReference type="Gene3D" id="1.10.286.20">
    <property type="match status" value="2"/>
</dbReference>
<feature type="region of interest" description="Disordered" evidence="15">
    <location>
        <begin position="202"/>
        <end position="247"/>
    </location>
</feature>
<dbReference type="SUPFAM" id="SSF50249">
    <property type="entry name" value="Nucleic acid-binding proteins"/>
    <property type="match status" value="2"/>
</dbReference>
<evidence type="ECO:0000256" key="3">
    <source>
        <dbReference type="ARBA" id="ARBA00022528"/>
    </source>
</evidence>
<dbReference type="InterPro" id="IPR018101">
    <property type="entry name" value="Transl_elong_Ts_CS"/>
</dbReference>
<keyword evidence="18" id="KW-1185">Reference proteome</keyword>
<feature type="domain" description="S1 motif" evidence="16">
    <location>
        <begin position="136"/>
        <end position="205"/>
    </location>
</feature>
<dbReference type="SMART" id="SM00316">
    <property type="entry name" value="S1"/>
    <property type="match status" value="2"/>
</dbReference>
<evidence type="ECO:0000313" key="18">
    <source>
        <dbReference type="Proteomes" id="UP001152484"/>
    </source>
</evidence>
<feature type="compositionally biased region" description="Polar residues" evidence="15">
    <location>
        <begin position="570"/>
        <end position="581"/>
    </location>
</feature>